<evidence type="ECO:0000259" key="7">
    <source>
        <dbReference type="Pfam" id="PF00931"/>
    </source>
</evidence>
<feature type="domain" description="Disease resistance R13L4/SHOC-2-like LRR" evidence="10">
    <location>
        <begin position="1210"/>
        <end position="1314"/>
    </location>
</feature>
<evidence type="ECO:0000256" key="1">
    <source>
        <dbReference type="ARBA" id="ARBA00008894"/>
    </source>
</evidence>
<dbReference type="STRING" id="4529.A0A0E0RAS9"/>
<dbReference type="Gene3D" id="3.80.10.10">
    <property type="entry name" value="Ribonuclease Inhibitor"/>
    <property type="match status" value="2"/>
</dbReference>
<keyword evidence="3" id="KW-0677">Repeat</keyword>
<evidence type="ECO:0000256" key="2">
    <source>
        <dbReference type="ARBA" id="ARBA00022614"/>
    </source>
</evidence>
<sequence length="1418" mass="161317">MAELTLGLAKSAVETTVRKVQSAIEEEAELKERVQYDLVFITDEFQTMQSFLKDLNSVDREQLKSNVVRTWVSQVRELAYDVEDSIELVVHLDGDKSYWWRRFLASCCWCCPSVAPALPLDEAVADVKQLRVRVADVSLRNMRYRYNLIADYPGKPAAVDAPPPPPPQQPAAATAFEAAAREQRRHCPGDLTQLVAKEGSELRVISLWGTGGEVGTTSIIREAYDNTEIRLSFRCRAWVNLVHPFNLDSLLQSLQTQFNDTSSGQEQGRRRTSTVQGKFLVEEFTRQVQEQRYLVVLEGLSSIAEWDAIRDYLPDKSKGSRIIVSTEMYVIASLCTRQPFQIWELKQLVDHSIHVLFKEGSQHEHPFYSKMVEAQYEFDEVNFDGRTREVLVFSSLLEKHKVVAVWGVSGVGKSAFVKRSYYWKIKDAAAYYKKIEKATVKQNIHEAEDYYWKIREAVDFDRYGWVDVSHPFSLKDFSRSLFLDLCPELRQAEENADFYMSGVKDPIKECHGFLRDQRCLVVIDGLRSTEEWDLIKANLANGPFASSIIVITNEASVAEYCTVPSKALLSLRSLEADKSFDLFKKVVYKMNPEFDVDVCIKLIRKCGGLPKVIVAIARLLVTSKTNTSQLVQSMNTRFMGMLKTKPEVDGLRDLIGWTHYYLFQTCPVYLRPCILYLSSIFPGHCGVRRRRLVMRWVAEGYSKDTDSHTAEDNGEKFFSELVELDMVQHPPKSITTVFNETRMVLCQVNTFFQEYIISQPLEDNDFTLALEAFTLKGQCRPTTQRRGRHLVIEESWERDKIVFDSIDFSWLRSMTVFGNWEPYFVSEKMRLLRVLDLEEVSGLKDDDLERMMRLLCRLKFLSLRGCTNICHLPRSCGALRQLQTLDIRHTSIVTLPSTITKLPKLQYLRAGMAGSQWTLSNTNVLLNCSGRHQIAASVKVPAGIKQLTTLHTLGVLNASATGGKAILGELKELTQLRKLGVFGINRRNNNEFISAIASLRYLESLSVWFSEDNEQAGRLDGLSHPPKKLQSLKLYYNHVDRLPIWIDQLGNLRKLDLEMIMPTQEDIHLLGDLKFYIILRLCVNPSQDGEELHFSVRPEDTENNRPKGLGFPSLEVLEIACNSRLSLVMFEPRVMRLLEPLKVRCYGGQPSVRFSGLKNLNNLKEISLGGTYDGEGRCSLTSQRTGRHLVIGSTWERDKIVFMSIDFSRLRSLTVFGKWESFFISDNMKLLRVLDLENASDVTNDDLERVVNLPRLKFLSLRGCKMVSRLPDSLGGLRQLQTLDIRHTSVVRLPTVIVKLHKMQYIRGGAKVTLGEEGTSASLATAETETQPKCRGKHAGDPCSGIEVPRGIEELTALHTLGVVNVGVAGGKCHRYLESLSVRLDKDEQGSCDDKLKEDLRNRIAEHPNKLVLKLKME</sequence>
<dbReference type="SUPFAM" id="SSF52540">
    <property type="entry name" value="P-loop containing nucleoside triphosphate hydrolases"/>
    <property type="match status" value="2"/>
</dbReference>
<dbReference type="PANTHER" id="PTHR23155:SF1135">
    <property type="entry name" value="OS08G0246300 PROTEIN"/>
    <property type="match status" value="1"/>
</dbReference>
<reference evidence="12" key="1">
    <citation type="submission" date="2013-06" db="EMBL/GenBank/DDBJ databases">
        <authorList>
            <person name="Zhao Q."/>
        </authorList>
    </citation>
    <scope>NUCLEOTIDE SEQUENCE</scope>
    <source>
        <strain evidence="12">cv. W1943</strain>
    </source>
</reference>
<evidence type="ECO:0000313" key="12">
    <source>
        <dbReference type="Proteomes" id="UP000008022"/>
    </source>
</evidence>
<evidence type="ECO:0008006" key="13">
    <source>
        <dbReference type="Google" id="ProtNLM"/>
    </source>
</evidence>
<dbReference type="PRINTS" id="PR00364">
    <property type="entry name" value="DISEASERSIST"/>
</dbReference>
<feature type="domain" description="NB-ARC" evidence="7">
    <location>
        <begin position="456"/>
        <end position="591"/>
    </location>
</feature>
<proteinExistence type="inferred from homology"/>
<feature type="domain" description="Disease resistance protein winged helix" evidence="9">
    <location>
        <begin position="680"/>
        <end position="731"/>
    </location>
</feature>
<dbReference type="Gene3D" id="3.40.50.300">
    <property type="entry name" value="P-loop containing nucleotide triphosphate hydrolases"/>
    <property type="match status" value="2"/>
</dbReference>
<dbReference type="Pfam" id="PF23559">
    <property type="entry name" value="WHD_DRP"/>
    <property type="match status" value="1"/>
</dbReference>
<evidence type="ECO:0000256" key="6">
    <source>
        <dbReference type="ARBA" id="ARBA00023054"/>
    </source>
</evidence>
<protein>
    <recommendedName>
        <fullName evidence="13">Disease resistance protein RPM1</fullName>
    </recommendedName>
</protein>
<feature type="domain" description="Disease resistance N-terminal" evidence="8">
    <location>
        <begin position="12"/>
        <end position="95"/>
    </location>
</feature>
<dbReference type="InterPro" id="IPR044974">
    <property type="entry name" value="Disease_R_plants"/>
</dbReference>
<dbReference type="Proteomes" id="UP000008022">
    <property type="component" value="Unassembled WGS sequence"/>
</dbReference>
<dbReference type="InterPro" id="IPR055414">
    <property type="entry name" value="LRR_R13L4/SHOC2-like"/>
</dbReference>
<feature type="domain" description="NB-ARC" evidence="7">
    <location>
        <begin position="194"/>
        <end position="351"/>
    </location>
</feature>
<name>A0A0E0RAS9_ORYRU</name>
<evidence type="ECO:0000259" key="10">
    <source>
        <dbReference type="Pfam" id="PF23598"/>
    </source>
</evidence>
<dbReference type="InterPro" id="IPR027417">
    <property type="entry name" value="P-loop_NTPase"/>
</dbReference>
<dbReference type="SUPFAM" id="SSF52058">
    <property type="entry name" value="L domain-like"/>
    <property type="match status" value="1"/>
</dbReference>
<dbReference type="Gramene" id="ORUFI11G20920.1">
    <property type="protein sequence ID" value="ORUFI11G20920.1"/>
    <property type="gene ID" value="ORUFI11G20920"/>
</dbReference>
<keyword evidence="6" id="KW-0175">Coiled coil</keyword>
<dbReference type="PANTHER" id="PTHR23155">
    <property type="entry name" value="DISEASE RESISTANCE PROTEIN RP"/>
    <property type="match status" value="1"/>
</dbReference>
<dbReference type="OMA" id="KFMHELE"/>
<keyword evidence="12" id="KW-1185">Reference proteome</keyword>
<evidence type="ECO:0000256" key="4">
    <source>
        <dbReference type="ARBA" id="ARBA00022741"/>
    </source>
</evidence>
<dbReference type="GO" id="GO:0098542">
    <property type="term" value="P:defense response to other organism"/>
    <property type="evidence" value="ECO:0007669"/>
    <property type="project" value="TreeGrafter"/>
</dbReference>
<keyword evidence="5" id="KW-0611">Plant defense</keyword>
<dbReference type="eggNOG" id="KOG4658">
    <property type="taxonomic scope" value="Eukaryota"/>
</dbReference>
<dbReference type="InterPro" id="IPR032675">
    <property type="entry name" value="LRR_dom_sf"/>
</dbReference>
<dbReference type="SUPFAM" id="SSF52047">
    <property type="entry name" value="RNI-like"/>
    <property type="match status" value="1"/>
</dbReference>
<dbReference type="InterPro" id="IPR058922">
    <property type="entry name" value="WHD_DRP"/>
</dbReference>
<comment type="similarity">
    <text evidence="1">Belongs to the disease resistance NB-LRR family.</text>
</comment>
<accession>A0A0E0RAS9</accession>
<keyword evidence="4" id="KW-0547">Nucleotide-binding</keyword>
<dbReference type="EnsemblPlants" id="ORUFI11G20920.1">
    <property type="protein sequence ID" value="ORUFI11G20920.1"/>
    <property type="gene ID" value="ORUFI11G20920"/>
</dbReference>
<dbReference type="CDD" id="cd14798">
    <property type="entry name" value="RX-CC_like"/>
    <property type="match status" value="1"/>
</dbReference>
<evidence type="ECO:0000259" key="8">
    <source>
        <dbReference type="Pfam" id="PF18052"/>
    </source>
</evidence>
<reference evidence="11" key="2">
    <citation type="submission" date="2015-06" db="UniProtKB">
        <authorList>
            <consortium name="EnsemblPlants"/>
        </authorList>
    </citation>
    <scope>IDENTIFICATION</scope>
</reference>
<keyword evidence="2" id="KW-0433">Leucine-rich repeat</keyword>
<dbReference type="InterPro" id="IPR038005">
    <property type="entry name" value="RX-like_CC"/>
</dbReference>
<organism evidence="11 12">
    <name type="scientific">Oryza rufipogon</name>
    <name type="common">Brownbeard rice</name>
    <name type="synonym">Asian wild rice</name>
    <dbReference type="NCBI Taxonomy" id="4529"/>
    <lineage>
        <taxon>Eukaryota</taxon>
        <taxon>Viridiplantae</taxon>
        <taxon>Streptophyta</taxon>
        <taxon>Embryophyta</taxon>
        <taxon>Tracheophyta</taxon>
        <taxon>Spermatophyta</taxon>
        <taxon>Magnoliopsida</taxon>
        <taxon>Liliopsida</taxon>
        <taxon>Poales</taxon>
        <taxon>Poaceae</taxon>
        <taxon>BOP clade</taxon>
        <taxon>Oryzoideae</taxon>
        <taxon>Oryzeae</taxon>
        <taxon>Oryzinae</taxon>
        <taxon>Oryza</taxon>
    </lineage>
</organism>
<dbReference type="GO" id="GO:0043531">
    <property type="term" value="F:ADP binding"/>
    <property type="evidence" value="ECO:0007669"/>
    <property type="project" value="InterPro"/>
</dbReference>
<dbReference type="Gene3D" id="1.20.5.4130">
    <property type="match status" value="1"/>
</dbReference>
<dbReference type="Pfam" id="PF23598">
    <property type="entry name" value="LRR_14"/>
    <property type="match status" value="2"/>
</dbReference>
<feature type="domain" description="Disease resistance R13L4/SHOC-2-like LRR" evidence="10">
    <location>
        <begin position="811"/>
        <end position="1169"/>
    </location>
</feature>
<dbReference type="InterPro" id="IPR002182">
    <property type="entry name" value="NB-ARC"/>
</dbReference>
<evidence type="ECO:0000259" key="9">
    <source>
        <dbReference type="Pfam" id="PF23559"/>
    </source>
</evidence>
<evidence type="ECO:0000313" key="11">
    <source>
        <dbReference type="EnsemblPlants" id="ORUFI11G20920.1"/>
    </source>
</evidence>
<dbReference type="HOGENOM" id="CLU_000837_14_1_1"/>
<dbReference type="Pfam" id="PF18052">
    <property type="entry name" value="Rx_N"/>
    <property type="match status" value="1"/>
</dbReference>
<evidence type="ECO:0000256" key="3">
    <source>
        <dbReference type="ARBA" id="ARBA00022737"/>
    </source>
</evidence>
<dbReference type="Pfam" id="PF00931">
    <property type="entry name" value="NB-ARC"/>
    <property type="match status" value="2"/>
</dbReference>
<dbReference type="InterPro" id="IPR041118">
    <property type="entry name" value="Rx_N"/>
</dbReference>
<evidence type="ECO:0000256" key="5">
    <source>
        <dbReference type="ARBA" id="ARBA00022821"/>
    </source>
</evidence>